<name>A0A4Y2WZG6_ARAVE</name>
<keyword evidence="2" id="KW-1185">Reference proteome</keyword>
<dbReference type="Proteomes" id="UP000499080">
    <property type="component" value="Unassembled WGS sequence"/>
</dbReference>
<gene>
    <name evidence="1" type="ORF">AVEN_24993_1</name>
</gene>
<dbReference type="EMBL" id="BGPR01069020">
    <property type="protein sequence ID" value="GBO42775.1"/>
    <property type="molecule type" value="Genomic_DNA"/>
</dbReference>
<accession>A0A4Y2WZG6</accession>
<reference evidence="1 2" key="1">
    <citation type="journal article" date="2019" name="Sci. Rep.">
        <title>Orb-weaving spider Araneus ventricosus genome elucidates the spidroin gene catalogue.</title>
        <authorList>
            <person name="Kono N."/>
            <person name="Nakamura H."/>
            <person name="Ohtoshi R."/>
            <person name="Moran D.A.P."/>
            <person name="Shinohara A."/>
            <person name="Yoshida Y."/>
            <person name="Fujiwara M."/>
            <person name="Mori M."/>
            <person name="Tomita M."/>
            <person name="Arakawa K."/>
        </authorList>
    </citation>
    <scope>NUCLEOTIDE SEQUENCE [LARGE SCALE GENOMIC DNA]</scope>
</reference>
<evidence type="ECO:0000313" key="1">
    <source>
        <dbReference type="EMBL" id="GBO42775.1"/>
    </source>
</evidence>
<protein>
    <submittedName>
        <fullName evidence="1">Uncharacterized protein</fullName>
    </submittedName>
</protein>
<evidence type="ECO:0000313" key="2">
    <source>
        <dbReference type="Proteomes" id="UP000499080"/>
    </source>
</evidence>
<proteinExistence type="predicted"/>
<dbReference type="AlphaFoldDB" id="A0A4Y2WZG6"/>
<comment type="caution">
    <text evidence="1">The sequence shown here is derived from an EMBL/GenBank/DDBJ whole genome shotgun (WGS) entry which is preliminary data.</text>
</comment>
<feature type="non-terminal residue" evidence="1">
    <location>
        <position position="1"/>
    </location>
</feature>
<organism evidence="1 2">
    <name type="scientific">Araneus ventricosus</name>
    <name type="common">Orbweaver spider</name>
    <name type="synonym">Epeira ventricosa</name>
    <dbReference type="NCBI Taxonomy" id="182803"/>
    <lineage>
        <taxon>Eukaryota</taxon>
        <taxon>Metazoa</taxon>
        <taxon>Ecdysozoa</taxon>
        <taxon>Arthropoda</taxon>
        <taxon>Chelicerata</taxon>
        <taxon>Arachnida</taxon>
        <taxon>Araneae</taxon>
        <taxon>Araneomorphae</taxon>
        <taxon>Entelegynae</taxon>
        <taxon>Araneoidea</taxon>
        <taxon>Araneidae</taxon>
        <taxon>Araneus</taxon>
    </lineage>
</organism>
<sequence length="72" mass="7758">HFPAFSSAIPYSLPHSQPSRTVCTGSRAGVALEFSRRGARSARQGPRPAVRWGDECNEIGLKFSPDLDLSAS</sequence>